<gene>
    <name evidence="3" type="ORF">AB852_26895</name>
</gene>
<protein>
    <recommendedName>
        <fullName evidence="2">DUF1023 domain-containing protein</fullName>
    </recommendedName>
</protein>
<dbReference type="Pfam" id="PF06259">
    <property type="entry name" value="Abhydrolase_8"/>
    <property type="match status" value="1"/>
</dbReference>
<keyword evidence="4" id="KW-1185">Reference proteome</keyword>
<dbReference type="InterPro" id="IPR029058">
    <property type="entry name" value="AB_hydrolase_fold"/>
</dbReference>
<dbReference type="AlphaFoldDB" id="A0A1Q4V2D8"/>
<dbReference type="Proteomes" id="UP000186455">
    <property type="component" value="Unassembled WGS sequence"/>
</dbReference>
<feature type="region of interest" description="Disordered" evidence="1">
    <location>
        <begin position="109"/>
        <end position="138"/>
    </location>
</feature>
<name>A0A1Q4V2D8_9ACTN</name>
<evidence type="ECO:0000313" key="3">
    <source>
        <dbReference type="EMBL" id="OKH91890.1"/>
    </source>
</evidence>
<evidence type="ECO:0000259" key="2">
    <source>
        <dbReference type="Pfam" id="PF06259"/>
    </source>
</evidence>
<proteinExistence type="predicted"/>
<accession>A0A1Q4V2D8</accession>
<organism evidence="3 4">
    <name type="scientific">Streptomyces uncialis</name>
    <dbReference type="NCBI Taxonomy" id="1048205"/>
    <lineage>
        <taxon>Bacteria</taxon>
        <taxon>Bacillati</taxon>
        <taxon>Actinomycetota</taxon>
        <taxon>Actinomycetes</taxon>
        <taxon>Kitasatosporales</taxon>
        <taxon>Streptomycetaceae</taxon>
        <taxon>Streptomyces</taxon>
    </lineage>
</organism>
<evidence type="ECO:0000256" key="1">
    <source>
        <dbReference type="SAM" id="MobiDB-lite"/>
    </source>
</evidence>
<comment type="caution">
    <text evidence="3">The sequence shown here is derived from an EMBL/GenBank/DDBJ whole genome shotgun (WGS) entry which is preliminary data.</text>
</comment>
<dbReference type="EMBL" id="LFBV01000008">
    <property type="protein sequence ID" value="OKH91890.1"/>
    <property type="molecule type" value="Genomic_DNA"/>
</dbReference>
<reference evidence="3 4" key="1">
    <citation type="submission" date="2015-06" db="EMBL/GenBank/DDBJ databases">
        <title>Cloning and characterization of the uncialamcin biosynthetic gene cluster.</title>
        <authorList>
            <person name="Yan X."/>
            <person name="Huang T."/>
            <person name="Ge H."/>
            <person name="Shen B."/>
        </authorList>
    </citation>
    <scope>NUCLEOTIDE SEQUENCE [LARGE SCALE GENOMIC DNA]</scope>
    <source>
        <strain evidence="3 4">DCA2648</strain>
    </source>
</reference>
<feature type="region of interest" description="Disordered" evidence="1">
    <location>
        <begin position="216"/>
        <end position="236"/>
    </location>
</feature>
<sequence>MDLQTLKTLKPAEYEGAADGYRALADMAQTSKDHIANTVAAGMRKALEGDAAKAAQGELQEVERNFQYTQNQCAVISTALNGFAFDMAAAKQKLDAALADAGANKLTVNPDGSVTYPPGPDKVDGKTPDGGSTAGFTSPQAQALGRQAANLSRNPYAALAQDIADRISTALKEATAADQKWAPKLRALKADDDLTVSARDWSDTASDAGGVRSAADPYLDTLKDPPKGGSPEDNARWWKGLDDEQRDAYLAMNPASVGALDGLPADVRDEANRTVLAQKHGQYQVAFGAIPPPPSERYTWINGGRMPVKVQTDEYMAWEKKYGDEYAQLKQSIKGMESIEDRFASTGVGGLPEAYLLGFSAEENGRAIVANGNPDTADHTAVFVPGTTSNLGSIGGDIGRMTNLWQDASTAAQGGSVSTVTWLGYDAPQDIVKDAPFGHYADDGAPAFNQFLDGLDASRTADGPGHTTAIGHSYGTTLIGSAARQGELNADDVVFAGSPGVQVGSAERMDVPEGRVWNQEAPGDVVPDIGRYGHGGSEWRLGGGVWLIPSDEAFGANQMTTDTEGHSDYWKSGTTSLWNQAQVVAGQHGNVKLED</sequence>
<dbReference type="InterPro" id="IPR010427">
    <property type="entry name" value="DUF1023"/>
</dbReference>
<dbReference type="STRING" id="1048205.AB852_26895"/>
<evidence type="ECO:0000313" key="4">
    <source>
        <dbReference type="Proteomes" id="UP000186455"/>
    </source>
</evidence>
<feature type="domain" description="DUF1023" evidence="2">
    <location>
        <begin position="363"/>
        <end position="529"/>
    </location>
</feature>
<dbReference type="RefSeq" id="WP_073792879.1">
    <property type="nucleotide sequence ID" value="NZ_LFBV01000008.1"/>
</dbReference>
<dbReference type="SUPFAM" id="SSF53474">
    <property type="entry name" value="alpha/beta-Hydrolases"/>
    <property type="match status" value="1"/>
</dbReference>